<accession>A0AC35TW43</accession>
<evidence type="ECO:0000313" key="1">
    <source>
        <dbReference type="Proteomes" id="UP000095286"/>
    </source>
</evidence>
<dbReference type="Proteomes" id="UP000095286">
    <property type="component" value="Unplaced"/>
</dbReference>
<evidence type="ECO:0000313" key="2">
    <source>
        <dbReference type="WBParaSite" id="RSKR_0000464833.1"/>
    </source>
</evidence>
<protein>
    <submittedName>
        <fullName evidence="2">Caenorhabditis elegans ly-6-related family-containing protein</fullName>
    </submittedName>
</protein>
<organism evidence="1 2">
    <name type="scientific">Rhabditophanes sp. KR3021</name>
    <dbReference type="NCBI Taxonomy" id="114890"/>
    <lineage>
        <taxon>Eukaryota</taxon>
        <taxon>Metazoa</taxon>
        <taxon>Ecdysozoa</taxon>
        <taxon>Nematoda</taxon>
        <taxon>Chromadorea</taxon>
        <taxon>Rhabditida</taxon>
        <taxon>Tylenchina</taxon>
        <taxon>Panagrolaimomorpha</taxon>
        <taxon>Strongyloidoidea</taxon>
        <taxon>Alloionematidae</taxon>
        <taxon>Rhabditophanes</taxon>
    </lineage>
</organism>
<reference evidence="2" key="1">
    <citation type="submission" date="2016-11" db="UniProtKB">
        <authorList>
            <consortium name="WormBaseParasite"/>
        </authorList>
    </citation>
    <scope>IDENTIFICATION</scope>
    <source>
        <strain evidence="2">KR3021</strain>
    </source>
</reference>
<name>A0AC35TW43_9BILA</name>
<sequence length="255" mass="28481">MPPLINYQLVLVLIVSVTITVTSNQPIHHSRQAYSTLDNPNTYQGLVAYSGKSNVIDSIKASRQHYGTAANKFECYSCMSTNYQDSWELLESIYVVPKTFTNRCNDPDLQNQERGGRNPMPTTTCSSFCVTLIESNFEGGRQDISLFLLPERLGVFISHKYIRGCAERIVLSGFNQTSIRTHRFNSMDTCRTLPRALIFNQPKGLDTPVYGDVRVCSCFGDGCNGGSNSSPTFKKMPSMNIVSFILILSIFVLNI</sequence>
<dbReference type="WBParaSite" id="RSKR_0000464833.1">
    <property type="protein sequence ID" value="RSKR_0000464833.1"/>
    <property type="gene ID" value="RSKR_0000464833"/>
</dbReference>
<proteinExistence type="predicted"/>